<accession>A0AA89C799</accession>
<gene>
    <name evidence="1" type="ORF">FSP39_013026</name>
</gene>
<organism evidence="1 2">
    <name type="scientific">Pinctada imbricata</name>
    <name type="common">Atlantic pearl-oyster</name>
    <name type="synonym">Pinctada martensii</name>
    <dbReference type="NCBI Taxonomy" id="66713"/>
    <lineage>
        <taxon>Eukaryota</taxon>
        <taxon>Metazoa</taxon>
        <taxon>Spiralia</taxon>
        <taxon>Lophotrochozoa</taxon>
        <taxon>Mollusca</taxon>
        <taxon>Bivalvia</taxon>
        <taxon>Autobranchia</taxon>
        <taxon>Pteriomorphia</taxon>
        <taxon>Pterioida</taxon>
        <taxon>Pterioidea</taxon>
        <taxon>Pteriidae</taxon>
        <taxon>Pinctada</taxon>
    </lineage>
</organism>
<dbReference type="Gene3D" id="3.30.70.1820">
    <property type="entry name" value="L1 transposable element, RRM domain"/>
    <property type="match status" value="1"/>
</dbReference>
<keyword evidence="2" id="KW-1185">Reference proteome</keyword>
<proteinExistence type="predicted"/>
<name>A0AA89C799_PINIB</name>
<protein>
    <submittedName>
        <fullName evidence="1">Uncharacterized protein</fullName>
    </submittedName>
</protein>
<evidence type="ECO:0000313" key="1">
    <source>
        <dbReference type="EMBL" id="KAK3097770.1"/>
    </source>
</evidence>
<reference evidence="1" key="1">
    <citation type="submission" date="2019-08" db="EMBL/GenBank/DDBJ databases">
        <title>The improved chromosome-level genome for the pearl oyster Pinctada fucata martensii using PacBio sequencing and Hi-C.</title>
        <authorList>
            <person name="Zheng Z."/>
        </authorList>
    </citation>
    <scope>NUCLEOTIDE SEQUENCE</scope>
    <source>
        <strain evidence="1">ZZ-2019</strain>
        <tissue evidence="1">Adductor muscle</tissue>
    </source>
</reference>
<evidence type="ECO:0000313" key="2">
    <source>
        <dbReference type="Proteomes" id="UP001186944"/>
    </source>
</evidence>
<comment type="caution">
    <text evidence="1">The sequence shown here is derived from an EMBL/GenBank/DDBJ whole genome shotgun (WGS) entry which is preliminary data.</text>
</comment>
<dbReference type="Proteomes" id="UP001186944">
    <property type="component" value="Unassembled WGS sequence"/>
</dbReference>
<dbReference type="AlphaFoldDB" id="A0AA89C799"/>
<sequence length="138" mass="15658">MGRKWNIVVKGVEGNTKETPRETDHKVRSFFVTSLKLDDRLIGGMIFQAVHRLPPGDPSKRIIIVRLNSLIDKEDVMQAVRKPSKGSGYRVIPDLNPTANKLRILGAFTTRTAIHATRATKITPSNLFERRLTLWRIT</sequence>
<dbReference type="EMBL" id="VSWD01000007">
    <property type="protein sequence ID" value="KAK3097770.1"/>
    <property type="molecule type" value="Genomic_DNA"/>
</dbReference>